<comment type="similarity">
    <text evidence="2">Belongs to the sulfatase family.</text>
</comment>
<keyword evidence="4" id="KW-0378">Hydrolase</keyword>
<dbReference type="PANTHER" id="PTHR42693">
    <property type="entry name" value="ARYLSULFATASE FAMILY MEMBER"/>
    <property type="match status" value="1"/>
</dbReference>
<dbReference type="InterPro" id="IPR017850">
    <property type="entry name" value="Alkaline_phosphatase_core_sf"/>
</dbReference>
<name>A0A915DUK8_9BILA</name>
<dbReference type="GO" id="GO:0004065">
    <property type="term" value="F:arylsulfatase activity"/>
    <property type="evidence" value="ECO:0007669"/>
    <property type="project" value="TreeGrafter"/>
</dbReference>
<dbReference type="AlphaFoldDB" id="A0A915DUK8"/>
<dbReference type="WBParaSite" id="jg23107">
    <property type="protein sequence ID" value="jg23107"/>
    <property type="gene ID" value="jg23107"/>
</dbReference>
<keyword evidence="5" id="KW-0106">Calcium</keyword>
<evidence type="ECO:0000256" key="1">
    <source>
        <dbReference type="ARBA" id="ARBA00001913"/>
    </source>
</evidence>
<evidence type="ECO:0000256" key="2">
    <source>
        <dbReference type="ARBA" id="ARBA00008779"/>
    </source>
</evidence>
<dbReference type="InterPro" id="IPR024607">
    <property type="entry name" value="Sulfatase_CS"/>
</dbReference>
<evidence type="ECO:0000256" key="5">
    <source>
        <dbReference type="ARBA" id="ARBA00022837"/>
    </source>
</evidence>
<protein>
    <submittedName>
        <fullName evidence="8">Sulfatase N-terminal domain-containing protein</fullName>
    </submittedName>
</protein>
<dbReference type="Gene3D" id="3.40.720.10">
    <property type="entry name" value="Alkaline Phosphatase, subunit A"/>
    <property type="match status" value="1"/>
</dbReference>
<dbReference type="Pfam" id="PF14707">
    <property type="entry name" value="Sulfatase_C"/>
    <property type="match status" value="1"/>
</dbReference>
<dbReference type="InterPro" id="IPR050738">
    <property type="entry name" value="Sulfatase"/>
</dbReference>
<organism evidence="7 8">
    <name type="scientific">Ditylenchus dipsaci</name>
    <dbReference type="NCBI Taxonomy" id="166011"/>
    <lineage>
        <taxon>Eukaryota</taxon>
        <taxon>Metazoa</taxon>
        <taxon>Ecdysozoa</taxon>
        <taxon>Nematoda</taxon>
        <taxon>Chromadorea</taxon>
        <taxon>Rhabditida</taxon>
        <taxon>Tylenchina</taxon>
        <taxon>Tylenchomorpha</taxon>
        <taxon>Sphaerularioidea</taxon>
        <taxon>Anguinidae</taxon>
        <taxon>Anguininae</taxon>
        <taxon>Ditylenchus</taxon>
    </lineage>
</organism>
<evidence type="ECO:0000313" key="7">
    <source>
        <dbReference type="Proteomes" id="UP000887574"/>
    </source>
</evidence>
<dbReference type="Gene3D" id="3.30.1120.10">
    <property type="match status" value="1"/>
</dbReference>
<comment type="cofactor">
    <cofactor evidence="1">
        <name>Ca(2+)</name>
        <dbReference type="ChEBI" id="CHEBI:29108"/>
    </cofactor>
</comment>
<keyword evidence="7" id="KW-1185">Reference proteome</keyword>
<evidence type="ECO:0000256" key="4">
    <source>
        <dbReference type="ARBA" id="ARBA00022801"/>
    </source>
</evidence>
<proteinExistence type="inferred from homology"/>
<dbReference type="GO" id="GO:0046872">
    <property type="term" value="F:metal ion binding"/>
    <property type="evidence" value="ECO:0007669"/>
    <property type="project" value="UniProtKB-KW"/>
</dbReference>
<evidence type="ECO:0000259" key="6">
    <source>
        <dbReference type="Pfam" id="PF00884"/>
    </source>
</evidence>
<dbReference type="InterPro" id="IPR000917">
    <property type="entry name" value="Sulfatase_N"/>
</dbReference>
<evidence type="ECO:0000256" key="3">
    <source>
        <dbReference type="ARBA" id="ARBA00022723"/>
    </source>
</evidence>
<reference evidence="8" key="1">
    <citation type="submission" date="2022-11" db="UniProtKB">
        <authorList>
            <consortium name="WormBaseParasite"/>
        </authorList>
    </citation>
    <scope>IDENTIFICATION</scope>
</reference>
<accession>A0A915DUK8</accession>
<keyword evidence="3" id="KW-0479">Metal-binding</keyword>
<dbReference type="Pfam" id="PF00884">
    <property type="entry name" value="Sulfatase"/>
    <property type="match status" value="1"/>
</dbReference>
<dbReference type="PANTHER" id="PTHR42693:SF15">
    <property type="entry name" value="ARYLSULFATASE"/>
    <property type="match status" value="1"/>
</dbReference>
<evidence type="ECO:0000313" key="8">
    <source>
        <dbReference type="WBParaSite" id="jg23107"/>
    </source>
</evidence>
<dbReference type="SUPFAM" id="SSF53649">
    <property type="entry name" value="Alkaline phosphatase-like"/>
    <property type="match status" value="1"/>
</dbReference>
<dbReference type="PROSITE" id="PS00523">
    <property type="entry name" value="SULFATASE_1"/>
    <property type="match status" value="1"/>
</dbReference>
<sequence length="552" mass="62494">MEAKRSEDVDRAAGPATTDRPNIIVLMVDDLGYGDLAGYGNPSQEWTPVDTLLQEGTRFTNAYSADSMCSPSRAGFMTGQNDAGGLPKTEPTIAEMLKKNGYSTGMVGKWHLGINAYNQTDGTHLPSKRGFDFVGLNLPLTNRWECDTTMKYDARGPNSTKCFLFNGDQIVQQPIKFDNLTEDLLNDWRRFLEERMQNDIDEKPFFFYFSFPHVHSTQFANEYFRNKSLRGIFGDNLNEMAWAVGELIADLKKNNLEQKTLVVFMSDHGPHQELCNNGGTTAGLKGGKSNSFEGGFRIPFATWMPGTVRAGAVSHEIVSSLDLFPTFQKLGHPENRDTSTYCPDVDIDSAELEQESCKDGVDIWIELQGYSDNPGARYNDVKHHLQEKVGKRRPIYFYCNKNLMAIRYGDFKIHYMTSPIFKNFTDPNLEEWCPEGKPKKDWYVSQTCPENQLIHHSPPLIYDLQRDPYELYPINNQSKSAGIFKLAAQLVAKHKASIVPVKQELGQYDDLLAPCCNPPHCNCDLLNEGDDMLEVVRRREKTKECSRLVILP</sequence>
<feature type="domain" description="Sulfatase N-terminal" evidence="6">
    <location>
        <begin position="21"/>
        <end position="329"/>
    </location>
</feature>
<dbReference type="Proteomes" id="UP000887574">
    <property type="component" value="Unplaced"/>
</dbReference>
<dbReference type="PROSITE" id="PS00149">
    <property type="entry name" value="SULFATASE_2"/>
    <property type="match status" value="1"/>
</dbReference>